<keyword evidence="2" id="KW-0812">Transmembrane</keyword>
<evidence type="ECO:0000259" key="3">
    <source>
        <dbReference type="Pfam" id="PF04773"/>
    </source>
</evidence>
<name>A0ABR9EX45_9GAMM</name>
<evidence type="ECO:0000259" key="4">
    <source>
        <dbReference type="Pfam" id="PF16220"/>
    </source>
</evidence>
<gene>
    <name evidence="5" type="ORF">EI168_01195</name>
</gene>
<evidence type="ECO:0000313" key="6">
    <source>
        <dbReference type="Proteomes" id="UP001645039"/>
    </source>
</evidence>
<protein>
    <submittedName>
        <fullName evidence="5">FecR domain-containing protein</fullName>
    </submittedName>
</protein>
<evidence type="ECO:0000256" key="1">
    <source>
        <dbReference type="SAM" id="MobiDB-lite"/>
    </source>
</evidence>
<feature type="domain" description="FecR protein" evidence="3">
    <location>
        <begin position="129"/>
        <end position="217"/>
    </location>
</feature>
<dbReference type="InterPro" id="IPR032623">
    <property type="entry name" value="FecR_N"/>
</dbReference>
<keyword evidence="2" id="KW-1133">Transmembrane helix</keyword>
<dbReference type="PIRSF" id="PIRSF018266">
    <property type="entry name" value="FecR"/>
    <property type="match status" value="1"/>
</dbReference>
<evidence type="ECO:0000256" key="2">
    <source>
        <dbReference type="SAM" id="Phobius"/>
    </source>
</evidence>
<reference evidence="5 6" key="1">
    <citation type="submission" date="2020-07" db="EMBL/GenBank/DDBJ databases">
        <title>Halophilic bacteria isolated from french cheeses.</title>
        <authorList>
            <person name="Kothe C.I."/>
            <person name="Farah-Kraiem B."/>
            <person name="Renault P."/>
            <person name="Dridi B."/>
        </authorList>
    </citation>
    <scope>NUCLEOTIDE SEQUENCE [LARGE SCALE GENOMIC DNA]</scope>
    <source>
        <strain evidence="5 6">FME1</strain>
    </source>
</reference>
<dbReference type="RefSeq" id="WP_096277506.1">
    <property type="nucleotide sequence ID" value="NZ_CBCSBM010000003.1"/>
</dbReference>
<dbReference type="PANTHER" id="PTHR30273:SF2">
    <property type="entry name" value="PROTEIN FECR"/>
    <property type="match status" value="1"/>
</dbReference>
<accession>A0ABR9EX45</accession>
<keyword evidence="2" id="KW-0472">Membrane</keyword>
<comment type="caution">
    <text evidence="5">The sequence shown here is derived from an EMBL/GenBank/DDBJ whole genome shotgun (WGS) entry which is preliminary data.</text>
</comment>
<keyword evidence="6" id="KW-1185">Reference proteome</keyword>
<dbReference type="Pfam" id="PF16220">
    <property type="entry name" value="DUF4880"/>
    <property type="match status" value="1"/>
</dbReference>
<dbReference type="InterPro" id="IPR012373">
    <property type="entry name" value="Ferrdict_sens_TM"/>
</dbReference>
<dbReference type="Gene3D" id="3.55.50.30">
    <property type="match status" value="1"/>
</dbReference>
<feature type="compositionally biased region" description="Polar residues" evidence="1">
    <location>
        <begin position="1"/>
        <end position="14"/>
    </location>
</feature>
<dbReference type="Pfam" id="PF04773">
    <property type="entry name" value="FecR"/>
    <property type="match status" value="1"/>
</dbReference>
<feature type="region of interest" description="Disordered" evidence="1">
    <location>
        <begin position="1"/>
        <end position="20"/>
    </location>
</feature>
<dbReference type="EMBL" id="RRZD01000001">
    <property type="protein sequence ID" value="MBE0398726.1"/>
    <property type="molecule type" value="Genomic_DNA"/>
</dbReference>
<proteinExistence type="predicted"/>
<sequence>MTKPNEPTRQQTQEPIDDDDVIDEATAWHLKIKDESATPQDHQAFQVWLNAIPSHYQAYQEAVHLWQAIEAPARLLAIQSSPSKPTRVTERARGWGWAAAALCVLCLLLSFELWREPGHWDHLMAATITAPGQTQHLQLTDGSTLLLDGNSAIKADFKQTQRGLTLRRGRLWIDVAKDAQRPFLITAGDTLVRVIGTHFSVMRSGDRVTVTVEEGQVAVSDNLDHQAMLVGGQQIALQGGALGPVSTVAIPLTRAWKEGRIIFDDAEIGEVVAQLERMLPGRVLLDNQAFSELRLSGSFHANQPAALIETLTDVFGITVHHLPGNLLWLRPTHTS</sequence>
<feature type="transmembrane region" description="Helical" evidence="2">
    <location>
        <begin position="94"/>
        <end position="114"/>
    </location>
</feature>
<dbReference type="Proteomes" id="UP001645039">
    <property type="component" value="Unassembled WGS sequence"/>
</dbReference>
<dbReference type="InterPro" id="IPR006860">
    <property type="entry name" value="FecR"/>
</dbReference>
<evidence type="ECO:0000313" key="5">
    <source>
        <dbReference type="EMBL" id="MBE0398726.1"/>
    </source>
</evidence>
<dbReference type="Gene3D" id="2.60.120.1440">
    <property type="match status" value="1"/>
</dbReference>
<organism evidence="5 6">
    <name type="scientific">Halomonas casei</name>
    <dbReference type="NCBI Taxonomy" id="2742613"/>
    <lineage>
        <taxon>Bacteria</taxon>
        <taxon>Pseudomonadati</taxon>
        <taxon>Pseudomonadota</taxon>
        <taxon>Gammaproteobacteria</taxon>
        <taxon>Oceanospirillales</taxon>
        <taxon>Halomonadaceae</taxon>
        <taxon>Halomonas</taxon>
    </lineage>
</organism>
<dbReference type="PANTHER" id="PTHR30273">
    <property type="entry name" value="PERIPLASMIC SIGNAL SENSOR AND SIGMA FACTOR ACTIVATOR FECR-RELATED"/>
    <property type="match status" value="1"/>
</dbReference>
<feature type="domain" description="FecR N-terminal" evidence="4">
    <location>
        <begin position="23"/>
        <end position="64"/>
    </location>
</feature>